<accession>A0A2P2LDU0</accession>
<proteinExistence type="predicted"/>
<sequence>MMMMMMMMVVVVLMIMILITMEFHATNLSNQDPLALIRQLPSRFHR</sequence>
<dbReference type="AlphaFoldDB" id="A0A2P2LDU0"/>
<reference evidence="1" key="1">
    <citation type="submission" date="2018-02" db="EMBL/GenBank/DDBJ databases">
        <title>Rhizophora mucronata_Transcriptome.</title>
        <authorList>
            <person name="Meera S.P."/>
            <person name="Sreeshan A."/>
            <person name="Augustine A."/>
        </authorList>
    </citation>
    <scope>NUCLEOTIDE SEQUENCE</scope>
    <source>
        <tissue evidence="1">Leaf</tissue>
    </source>
</reference>
<evidence type="ECO:0000313" key="1">
    <source>
        <dbReference type="EMBL" id="MBX16143.1"/>
    </source>
</evidence>
<protein>
    <submittedName>
        <fullName evidence="1">Uncharacterized protein LOC105647950 isoform X2</fullName>
    </submittedName>
</protein>
<name>A0A2P2LDU0_RHIMU</name>
<organism evidence="1">
    <name type="scientific">Rhizophora mucronata</name>
    <name type="common">Asiatic mangrove</name>
    <dbReference type="NCBI Taxonomy" id="61149"/>
    <lineage>
        <taxon>Eukaryota</taxon>
        <taxon>Viridiplantae</taxon>
        <taxon>Streptophyta</taxon>
        <taxon>Embryophyta</taxon>
        <taxon>Tracheophyta</taxon>
        <taxon>Spermatophyta</taxon>
        <taxon>Magnoliopsida</taxon>
        <taxon>eudicotyledons</taxon>
        <taxon>Gunneridae</taxon>
        <taxon>Pentapetalae</taxon>
        <taxon>rosids</taxon>
        <taxon>fabids</taxon>
        <taxon>Malpighiales</taxon>
        <taxon>Rhizophoraceae</taxon>
        <taxon>Rhizophora</taxon>
    </lineage>
</organism>
<dbReference type="EMBL" id="GGEC01035659">
    <property type="protein sequence ID" value="MBX16143.1"/>
    <property type="molecule type" value="Transcribed_RNA"/>
</dbReference>